<dbReference type="Pfam" id="PF02735">
    <property type="entry name" value="Ku"/>
    <property type="match status" value="1"/>
</dbReference>
<sequence length="75" mass="8688">MVHKSRRDGMRKSNVAATAQTVFFRRMRTVLIRPYGKGLIATTMYYDYELRSSEKALEKMPKTASAWAKALQRNC</sequence>
<evidence type="ECO:0000313" key="3">
    <source>
        <dbReference type="Proteomes" id="UP000184749"/>
    </source>
</evidence>
<dbReference type="AlphaFoldDB" id="A0A1L5NKV7"/>
<protein>
    <recommendedName>
        <fullName evidence="1">Ku domain-containing protein</fullName>
    </recommendedName>
</protein>
<dbReference type="EMBL" id="CP017101">
    <property type="protein sequence ID" value="APO68489.1"/>
    <property type="molecule type" value="Genomic_DNA"/>
</dbReference>
<dbReference type="Proteomes" id="UP000184749">
    <property type="component" value="Chromosome"/>
</dbReference>
<proteinExistence type="predicted"/>
<name>A0A1L5NKV7_9HYPH</name>
<accession>A0A1L5NKV7</accession>
<feature type="domain" description="Ku" evidence="1">
    <location>
        <begin position="7"/>
        <end position="58"/>
    </location>
</feature>
<gene>
    <name evidence="2" type="ORF">IE4872_CH02884</name>
</gene>
<organism evidence="2 3">
    <name type="scientific">Rhizobium gallicum</name>
    <dbReference type="NCBI Taxonomy" id="56730"/>
    <lineage>
        <taxon>Bacteria</taxon>
        <taxon>Pseudomonadati</taxon>
        <taxon>Pseudomonadota</taxon>
        <taxon>Alphaproteobacteria</taxon>
        <taxon>Hyphomicrobiales</taxon>
        <taxon>Rhizobiaceae</taxon>
        <taxon>Rhizobium/Agrobacterium group</taxon>
        <taxon>Rhizobium</taxon>
    </lineage>
</organism>
<evidence type="ECO:0000259" key="1">
    <source>
        <dbReference type="Pfam" id="PF02735"/>
    </source>
</evidence>
<dbReference type="GO" id="GO:0003677">
    <property type="term" value="F:DNA binding"/>
    <property type="evidence" value="ECO:0007669"/>
    <property type="project" value="InterPro"/>
</dbReference>
<reference evidence="2 3" key="1">
    <citation type="submission" date="2016-09" db="EMBL/GenBank/DDBJ databases">
        <title>The complete genome sequences of Rhizobium gallicum, symbiovars gallicum and phaseoli, symbionts associated to common bean (Phaseolus vulgaris).</title>
        <authorList>
            <person name="Bustos P."/>
            <person name="Santamaria R.I."/>
            <person name="Perez-Carrascal O.M."/>
            <person name="Juarez S."/>
            <person name="Lozano L."/>
            <person name="Martinez-Flores I."/>
            <person name="Martinez-Romero E."/>
            <person name="Cevallos M."/>
            <person name="Romero D."/>
            <person name="Davila G."/>
            <person name="Gonzalez V."/>
        </authorList>
    </citation>
    <scope>NUCLEOTIDE SEQUENCE [LARGE SCALE GENOMIC DNA]</scope>
    <source>
        <strain evidence="2 3">IE4872</strain>
    </source>
</reference>
<dbReference type="InterPro" id="IPR006164">
    <property type="entry name" value="DNA_bd_Ku70/Ku80"/>
</dbReference>
<dbReference type="GO" id="GO:0006303">
    <property type="term" value="P:double-strand break repair via nonhomologous end joining"/>
    <property type="evidence" value="ECO:0007669"/>
    <property type="project" value="InterPro"/>
</dbReference>
<evidence type="ECO:0000313" key="2">
    <source>
        <dbReference type="EMBL" id="APO68489.1"/>
    </source>
</evidence>
<dbReference type="STRING" id="56730.IE4872_CH02884"/>